<feature type="non-terminal residue" evidence="1">
    <location>
        <position position="1"/>
    </location>
</feature>
<proteinExistence type="predicted"/>
<evidence type="ECO:0000313" key="1">
    <source>
        <dbReference type="EMBL" id="NMU24766.1"/>
    </source>
</evidence>
<feature type="non-terminal residue" evidence="1">
    <location>
        <position position="86"/>
    </location>
</feature>
<evidence type="ECO:0000313" key="2">
    <source>
        <dbReference type="Proteomes" id="UP000555836"/>
    </source>
</evidence>
<dbReference type="InterPro" id="IPR016163">
    <property type="entry name" value="Ald_DH_C"/>
</dbReference>
<dbReference type="Proteomes" id="UP000555836">
    <property type="component" value="Unassembled WGS sequence"/>
</dbReference>
<sequence length="86" mass="9690">CPETQAFIETAQGLIRQQSTATLLTQGIRETYESEVDKRASETGINVTRSEQAETTNVSPALFVTDSKNWRENPQWEEEIFGPQSL</sequence>
<dbReference type="EMBL" id="JABCLD010000537">
    <property type="protein sequence ID" value="NMU24766.1"/>
    <property type="molecule type" value="Genomic_DNA"/>
</dbReference>
<name>A0A7Y0X4E9_VIBPH</name>
<dbReference type="GO" id="GO:0016620">
    <property type="term" value="F:oxidoreductase activity, acting on the aldehyde or oxo group of donors, NAD or NADP as acceptor"/>
    <property type="evidence" value="ECO:0007669"/>
    <property type="project" value="InterPro"/>
</dbReference>
<dbReference type="AlphaFoldDB" id="A0A7Y0X4E9"/>
<organism evidence="1 2">
    <name type="scientific">Vibrio parahaemolyticus</name>
    <dbReference type="NCBI Taxonomy" id="670"/>
    <lineage>
        <taxon>Bacteria</taxon>
        <taxon>Pseudomonadati</taxon>
        <taxon>Pseudomonadota</taxon>
        <taxon>Gammaproteobacteria</taxon>
        <taxon>Vibrionales</taxon>
        <taxon>Vibrionaceae</taxon>
        <taxon>Vibrio</taxon>
    </lineage>
</organism>
<protein>
    <submittedName>
        <fullName evidence="1">Aldehyde dehydrogenase (NADP(+))</fullName>
    </submittedName>
</protein>
<accession>A0A7Y0X4E9</accession>
<reference evidence="1 2" key="1">
    <citation type="submission" date="2020-04" db="EMBL/GenBank/DDBJ databases">
        <title>Whole-genome sequencing of Vibrio spp. from China reveals different genetic environments of blaCTX-M-14 among diverse lineages.</title>
        <authorList>
            <person name="Zheng Z."/>
            <person name="Ye L."/>
            <person name="Chen S."/>
        </authorList>
    </citation>
    <scope>NUCLEOTIDE SEQUENCE [LARGE SCALE GENOMIC DNA]</scope>
    <source>
        <strain evidence="1 2">Vb0574</strain>
    </source>
</reference>
<comment type="caution">
    <text evidence="1">The sequence shown here is derived from an EMBL/GenBank/DDBJ whole genome shotgun (WGS) entry which is preliminary data.</text>
</comment>
<dbReference type="Gene3D" id="3.40.309.10">
    <property type="entry name" value="Aldehyde Dehydrogenase, Chain A, domain 2"/>
    <property type="match status" value="1"/>
</dbReference>
<gene>
    <name evidence="1" type="ORF">HKB21_03930</name>
</gene>